<dbReference type="AlphaFoldDB" id="A0AAN7V0Q8"/>
<comment type="caution">
    <text evidence="2">The sequence shown here is derived from an EMBL/GenBank/DDBJ whole genome shotgun (WGS) entry which is preliminary data.</text>
</comment>
<evidence type="ECO:0000313" key="3">
    <source>
        <dbReference type="Proteomes" id="UP001305414"/>
    </source>
</evidence>
<feature type="region of interest" description="Disordered" evidence="1">
    <location>
        <begin position="48"/>
        <end position="70"/>
    </location>
</feature>
<gene>
    <name evidence="2" type="ORF">RRF57_013383</name>
</gene>
<sequence>MKVFRPQTAPPQTISSCKFGSRSHGNATGAWHTNGGIVWMVWAIFSTSSGPRPPGRRNPPVAELACTGDT</sequence>
<dbReference type="EMBL" id="JAWHQM010000219">
    <property type="protein sequence ID" value="KAK5637668.1"/>
    <property type="molecule type" value="Genomic_DNA"/>
</dbReference>
<dbReference type="PROSITE" id="PS51257">
    <property type="entry name" value="PROKAR_LIPOPROTEIN"/>
    <property type="match status" value="1"/>
</dbReference>
<feature type="region of interest" description="Disordered" evidence="1">
    <location>
        <begin position="1"/>
        <end position="26"/>
    </location>
</feature>
<keyword evidence="3" id="KW-1185">Reference proteome</keyword>
<accession>A0AAN7V0Q8</accession>
<reference evidence="2 3" key="1">
    <citation type="submission" date="2023-10" db="EMBL/GenBank/DDBJ databases">
        <title>Draft genome sequence of Xylaria bambusicola isolate GMP-LS, the root and basal stem rot pathogen of sugarcane in Indonesia.</title>
        <authorList>
            <person name="Selvaraj P."/>
            <person name="Muralishankar V."/>
            <person name="Muruganantham S."/>
            <person name="Sp S."/>
            <person name="Haryani S."/>
            <person name="Lau K.J.X."/>
            <person name="Naqvi N.I."/>
        </authorList>
    </citation>
    <scope>NUCLEOTIDE SEQUENCE [LARGE SCALE GENOMIC DNA]</scope>
    <source>
        <strain evidence="2">GMP-LS</strain>
    </source>
</reference>
<protein>
    <submittedName>
        <fullName evidence="2">Uncharacterized protein</fullName>
    </submittedName>
</protein>
<proteinExistence type="predicted"/>
<dbReference type="Proteomes" id="UP001305414">
    <property type="component" value="Unassembled WGS sequence"/>
</dbReference>
<evidence type="ECO:0000256" key="1">
    <source>
        <dbReference type="SAM" id="MobiDB-lite"/>
    </source>
</evidence>
<organism evidence="2 3">
    <name type="scientific">Xylaria bambusicola</name>
    <dbReference type="NCBI Taxonomy" id="326684"/>
    <lineage>
        <taxon>Eukaryota</taxon>
        <taxon>Fungi</taxon>
        <taxon>Dikarya</taxon>
        <taxon>Ascomycota</taxon>
        <taxon>Pezizomycotina</taxon>
        <taxon>Sordariomycetes</taxon>
        <taxon>Xylariomycetidae</taxon>
        <taxon>Xylariales</taxon>
        <taxon>Xylariaceae</taxon>
        <taxon>Xylaria</taxon>
    </lineage>
</organism>
<feature type="compositionally biased region" description="Polar residues" evidence="1">
    <location>
        <begin position="10"/>
        <end position="26"/>
    </location>
</feature>
<evidence type="ECO:0000313" key="2">
    <source>
        <dbReference type="EMBL" id="KAK5637668.1"/>
    </source>
</evidence>
<name>A0AAN7V0Q8_9PEZI</name>